<evidence type="ECO:0000313" key="8">
    <source>
        <dbReference type="EMBL" id="CAI2386878.1"/>
    </source>
</evidence>
<dbReference type="InterPro" id="IPR013083">
    <property type="entry name" value="Znf_RING/FYVE/PHD"/>
</dbReference>
<comment type="caution">
    <text evidence="8">The sequence shown here is derived from an EMBL/GenBank/DDBJ whole genome shotgun (WGS) entry which is preliminary data.</text>
</comment>
<feature type="zinc finger region" description="C3H1-type" evidence="4">
    <location>
        <begin position="41"/>
        <end position="69"/>
    </location>
</feature>
<evidence type="ECO:0000259" key="7">
    <source>
        <dbReference type="PROSITE" id="PS50103"/>
    </source>
</evidence>
<dbReference type="CDD" id="cd16453">
    <property type="entry name" value="RING-Ubox"/>
    <property type="match status" value="1"/>
</dbReference>
<dbReference type="SMART" id="SM00504">
    <property type="entry name" value="Ubox"/>
    <property type="match status" value="1"/>
</dbReference>
<evidence type="ECO:0000256" key="3">
    <source>
        <dbReference type="ARBA" id="ARBA00022833"/>
    </source>
</evidence>
<feature type="coiled-coil region" evidence="5">
    <location>
        <begin position="183"/>
        <end position="249"/>
    </location>
</feature>
<evidence type="ECO:0000256" key="4">
    <source>
        <dbReference type="PROSITE-ProRule" id="PRU00723"/>
    </source>
</evidence>
<feature type="region of interest" description="Disordered" evidence="6">
    <location>
        <begin position="120"/>
        <end position="147"/>
    </location>
</feature>
<dbReference type="Pfam" id="PF04564">
    <property type="entry name" value="U-box"/>
    <property type="match status" value="1"/>
</dbReference>
<dbReference type="AlphaFoldDB" id="A0AAD1Y7Z5"/>
<evidence type="ECO:0000256" key="5">
    <source>
        <dbReference type="SAM" id="Coils"/>
    </source>
</evidence>
<dbReference type="GO" id="GO:0016567">
    <property type="term" value="P:protein ubiquitination"/>
    <property type="evidence" value="ECO:0007669"/>
    <property type="project" value="InterPro"/>
</dbReference>
<feature type="coiled-coil region" evidence="5">
    <location>
        <begin position="484"/>
        <end position="540"/>
    </location>
</feature>
<feature type="compositionally biased region" description="Basic and acidic residues" evidence="6">
    <location>
        <begin position="120"/>
        <end position="136"/>
    </location>
</feature>
<gene>
    <name evidence="8" type="ORF">ECRASSUSDP1_LOCUS28503</name>
</gene>
<dbReference type="SUPFAM" id="SSF90229">
    <property type="entry name" value="CCCH zinc finger"/>
    <property type="match status" value="1"/>
</dbReference>
<dbReference type="GO" id="GO:0004842">
    <property type="term" value="F:ubiquitin-protein transferase activity"/>
    <property type="evidence" value="ECO:0007669"/>
    <property type="project" value="InterPro"/>
</dbReference>
<organism evidence="8 9">
    <name type="scientific">Euplotes crassus</name>
    <dbReference type="NCBI Taxonomy" id="5936"/>
    <lineage>
        <taxon>Eukaryota</taxon>
        <taxon>Sar</taxon>
        <taxon>Alveolata</taxon>
        <taxon>Ciliophora</taxon>
        <taxon>Intramacronucleata</taxon>
        <taxon>Spirotrichea</taxon>
        <taxon>Hypotrichia</taxon>
        <taxon>Euplotida</taxon>
        <taxon>Euplotidae</taxon>
        <taxon>Moneuplotes</taxon>
    </lineage>
</organism>
<dbReference type="InterPro" id="IPR000571">
    <property type="entry name" value="Znf_CCCH"/>
</dbReference>
<dbReference type="SUPFAM" id="SSF57850">
    <property type="entry name" value="RING/U-box"/>
    <property type="match status" value="1"/>
</dbReference>
<evidence type="ECO:0000256" key="6">
    <source>
        <dbReference type="SAM" id="MobiDB-lite"/>
    </source>
</evidence>
<evidence type="ECO:0000313" key="9">
    <source>
        <dbReference type="Proteomes" id="UP001295684"/>
    </source>
</evidence>
<evidence type="ECO:0000256" key="1">
    <source>
        <dbReference type="ARBA" id="ARBA00022723"/>
    </source>
</evidence>
<accession>A0AAD1Y7Z5</accession>
<feature type="coiled-coil region" evidence="5">
    <location>
        <begin position="364"/>
        <end position="412"/>
    </location>
</feature>
<dbReference type="Proteomes" id="UP001295684">
    <property type="component" value="Unassembled WGS sequence"/>
</dbReference>
<keyword evidence="2 4" id="KW-0863">Zinc-finger</keyword>
<keyword evidence="9" id="KW-1185">Reference proteome</keyword>
<dbReference type="Gene3D" id="3.30.40.10">
    <property type="entry name" value="Zinc/RING finger domain, C3HC4 (zinc finger)"/>
    <property type="match status" value="1"/>
</dbReference>
<protein>
    <recommendedName>
        <fullName evidence="7">C3H1-type domain-containing protein</fullName>
    </recommendedName>
</protein>
<dbReference type="Gene3D" id="4.10.1000.10">
    <property type="entry name" value="Zinc finger, CCCH-type"/>
    <property type="match status" value="1"/>
</dbReference>
<proteinExistence type="predicted"/>
<dbReference type="SMART" id="SM00356">
    <property type="entry name" value="ZnF_C3H1"/>
    <property type="match status" value="1"/>
</dbReference>
<reference evidence="8" key="1">
    <citation type="submission" date="2023-07" db="EMBL/GenBank/DDBJ databases">
        <authorList>
            <consortium name="AG Swart"/>
            <person name="Singh M."/>
            <person name="Singh A."/>
            <person name="Seah K."/>
            <person name="Emmerich C."/>
        </authorList>
    </citation>
    <scope>NUCLEOTIDE SEQUENCE</scope>
    <source>
        <strain evidence="8">DP1</strain>
    </source>
</reference>
<keyword evidence="3 4" id="KW-0862">Zinc</keyword>
<dbReference type="InterPro" id="IPR003613">
    <property type="entry name" value="Ubox_domain"/>
</dbReference>
<keyword evidence="1 4" id="KW-0479">Metal-binding</keyword>
<dbReference type="InterPro" id="IPR036855">
    <property type="entry name" value="Znf_CCCH_sf"/>
</dbReference>
<dbReference type="PROSITE" id="PS50103">
    <property type="entry name" value="ZF_C3H1"/>
    <property type="match status" value="1"/>
</dbReference>
<sequence length="654" mass="76776">MSRYQSNNFYEKDYQYRSTDYRKPDEREATFVPPYNSEMARYKTKTCNYLLRNGNCTQGINCIYAHNKLEQRRDFKEPIPIWVKDVYQRIWRKKHQKNYNFDSKPNPVSKMPRFQEERRFISGEDEKSKESSEIEKNPSQATDFQNQEPLNYAHSVQTPIARETPAPQDSDITDAYRKLKIENLDLQVTISKLHRDKEELEQKLQESSKICMESESPETDTIQDFNRMVKELQEENSQLKNRIKELLSKGESENQSSDIYYKIILHAINGLEEVTRSYLTKKLMNYPVLTPSLTIVDRQDVFNILDHKPEHPYNSFKELQKAKTFPPMKDVVDLRYELKRMVEEQESNDGDVKVSGSNTLSGDSEQLLEKISQLESRLKDRNNEIKGCNIHKTELKNKLYNCELKVTELEDELALIRKGNLKFTKKSLKSYTEADVADYKRQITQLHESIRKYKKENTYYKYQISVLKWDLSKLGTTDDSATQNKQEIADLKKAQKEQAQYISEMEQKVELLETLKHKIHEEKQEIEQDLSDRIVALEQDVARRNKIIANQKKRIDGLANSEALEQKNEILSQKHNQLCDSIEVMLYCKETNDPMKTPCFTPSGNTVDKEVMEMWIQDGQKDPWNGKPCIEVTKNLLAEDLGILLEQYKAKSQV</sequence>
<dbReference type="EMBL" id="CAMPGE010029411">
    <property type="protein sequence ID" value="CAI2386878.1"/>
    <property type="molecule type" value="Genomic_DNA"/>
</dbReference>
<dbReference type="GO" id="GO:0008270">
    <property type="term" value="F:zinc ion binding"/>
    <property type="evidence" value="ECO:0007669"/>
    <property type="project" value="UniProtKB-KW"/>
</dbReference>
<evidence type="ECO:0000256" key="2">
    <source>
        <dbReference type="ARBA" id="ARBA00022771"/>
    </source>
</evidence>
<feature type="domain" description="C3H1-type" evidence="7">
    <location>
        <begin position="41"/>
        <end position="69"/>
    </location>
</feature>
<keyword evidence="5" id="KW-0175">Coiled coil</keyword>
<name>A0AAD1Y7Z5_EUPCR</name>